<evidence type="ECO:0000313" key="3">
    <source>
        <dbReference type="Proteomes" id="UP000294003"/>
    </source>
</evidence>
<feature type="compositionally biased region" description="Polar residues" evidence="1">
    <location>
        <begin position="26"/>
        <end position="38"/>
    </location>
</feature>
<comment type="caution">
    <text evidence="2">The sequence shown here is derived from an EMBL/GenBank/DDBJ whole genome shotgun (WGS) entry which is preliminary data.</text>
</comment>
<proteinExistence type="predicted"/>
<protein>
    <submittedName>
        <fullName evidence="2">Uncharacterized protein</fullName>
    </submittedName>
</protein>
<feature type="region of interest" description="Disordered" evidence="1">
    <location>
        <begin position="22"/>
        <end position="73"/>
    </location>
</feature>
<keyword evidence="3" id="KW-1185">Reference proteome</keyword>
<reference evidence="2 3" key="1">
    <citation type="submission" date="2018-06" db="EMBL/GenBank/DDBJ databases">
        <title>Complete Genomes of Monosporascus.</title>
        <authorList>
            <person name="Robinson A.J."/>
            <person name="Natvig D.O."/>
        </authorList>
    </citation>
    <scope>NUCLEOTIDE SEQUENCE [LARGE SCALE GENOMIC DNA]</scope>
    <source>
        <strain evidence="2 3">CBS 609.92</strain>
    </source>
</reference>
<evidence type="ECO:0000256" key="1">
    <source>
        <dbReference type="SAM" id="MobiDB-lite"/>
    </source>
</evidence>
<name>A0ABY0GVU9_9PEZI</name>
<gene>
    <name evidence="2" type="ORF">DL762_010181</name>
</gene>
<dbReference type="Proteomes" id="UP000294003">
    <property type="component" value="Unassembled WGS sequence"/>
</dbReference>
<accession>A0ABY0GVU9</accession>
<evidence type="ECO:0000313" key="2">
    <source>
        <dbReference type="EMBL" id="RYO75128.1"/>
    </source>
</evidence>
<dbReference type="EMBL" id="QJNS01000708">
    <property type="protein sequence ID" value="RYO75128.1"/>
    <property type="molecule type" value="Genomic_DNA"/>
</dbReference>
<organism evidence="2 3">
    <name type="scientific">Monosporascus cannonballus</name>
    <dbReference type="NCBI Taxonomy" id="155416"/>
    <lineage>
        <taxon>Eukaryota</taxon>
        <taxon>Fungi</taxon>
        <taxon>Dikarya</taxon>
        <taxon>Ascomycota</taxon>
        <taxon>Pezizomycotina</taxon>
        <taxon>Sordariomycetes</taxon>
        <taxon>Xylariomycetidae</taxon>
        <taxon>Xylariales</taxon>
        <taxon>Xylariales incertae sedis</taxon>
        <taxon>Monosporascus</taxon>
    </lineage>
</organism>
<sequence length="73" mass="8185">MEHPHARENILEYLSTSLLNGEGPVTNYNSPNALASVNETKEGNDDTEQGNGNHYDQHSKNPDQLLMHHKIAF</sequence>